<dbReference type="SMART" id="SM00972">
    <property type="entry name" value="SCPU"/>
    <property type="match status" value="1"/>
</dbReference>
<dbReference type="InterPro" id="IPR007893">
    <property type="entry name" value="Spore_coat_U/FanG"/>
</dbReference>
<proteinExistence type="predicted"/>
<keyword evidence="2" id="KW-0167">Capsid protein</keyword>
<keyword evidence="3" id="KW-1185">Reference proteome</keyword>
<dbReference type="OrthoDB" id="8588792at2"/>
<dbReference type="PANTHER" id="PTHR37089:SF3">
    <property type="entry name" value="EXPORTED PROTEIN"/>
    <property type="match status" value="1"/>
</dbReference>
<name>A0A5C8KSN1_9GAMM</name>
<accession>A0A5C8KSN1</accession>
<dbReference type="InterPro" id="IPR053167">
    <property type="entry name" value="Spore_coat_component"/>
</dbReference>
<gene>
    <name evidence="2" type="ORF">FU658_08930</name>
</gene>
<evidence type="ECO:0000259" key="1">
    <source>
        <dbReference type="Pfam" id="PF05229"/>
    </source>
</evidence>
<dbReference type="PANTHER" id="PTHR37089">
    <property type="entry name" value="PROTEIN U-RELATED"/>
    <property type="match status" value="1"/>
</dbReference>
<dbReference type="Pfam" id="PF05229">
    <property type="entry name" value="SCPU"/>
    <property type="match status" value="1"/>
</dbReference>
<protein>
    <submittedName>
        <fullName evidence="2">Spore coat protein U domain-containing protein</fullName>
    </submittedName>
</protein>
<comment type="caution">
    <text evidence="2">The sequence shown here is derived from an EMBL/GenBank/DDBJ whole genome shotgun (WGS) entry which is preliminary data.</text>
</comment>
<dbReference type="Proteomes" id="UP000321248">
    <property type="component" value="Unassembled WGS sequence"/>
</dbReference>
<sequence>MMASYCTTGASTVAVSPCRARHAPASPMRARSIVRGIPMETRWMRSLASVACAAGLLGASGSAWAQCTVSSQPIAFGVYDPLQAAPAIAMGSVSVDCGSGGGRPWLRVELDTGSSGTYASRTLRNGGDVLLYNLFIDPTHTMVWGNGSGGSQAVEFQRGPPGQGPDFRPIYARLPAGQNAAAGTYSDTIVVTLIF</sequence>
<evidence type="ECO:0000313" key="3">
    <source>
        <dbReference type="Proteomes" id="UP000321248"/>
    </source>
</evidence>
<evidence type="ECO:0000313" key="2">
    <source>
        <dbReference type="EMBL" id="TXK62342.1"/>
    </source>
</evidence>
<dbReference type="AlphaFoldDB" id="A0A5C8KSN1"/>
<feature type="domain" description="Spore coat protein U/FanG" evidence="1">
    <location>
        <begin position="56"/>
        <end position="192"/>
    </location>
</feature>
<reference evidence="2 3" key="1">
    <citation type="submission" date="2019-08" db="EMBL/GenBank/DDBJ databases">
        <authorList>
            <person name="Karlyshev A.V."/>
        </authorList>
    </citation>
    <scope>NUCLEOTIDE SEQUENCE [LARGE SCALE GENOMIC DNA]</scope>
    <source>
        <strain evidence="2 3">Alg18-2.2</strain>
    </source>
</reference>
<organism evidence="2 3">
    <name type="scientific">Alkalisalibacterium limincola</name>
    <dbReference type="NCBI Taxonomy" id="2699169"/>
    <lineage>
        <taxon>Bacteria</taxon>
        <taxon>Pseudomonadati</taxon>
        <taxon>Pseudomonadota</taxon>
        <taxon>Gammaproteobacteria</taxon>
        <taxon>Lysobacterales</taxon>
        <taxon>Lysobacteraceae</taxon>
        <taxon>Alkalisalibacterium</taxon>
    </lineage>
</organism>
<dbReference type="EMBL" id="VRTS01000005">
    <property type="protein sequence ID" value="TXK62342.1"/>
    <property type="molecule type" value="Genomic_DNA"/>
</dbReference>
<keyword evidence="2" id="KW-0946">Virion</keyword>